<organism evidence="2 3">
    <name type="scientific">Glossina pallidipes</name>
    <name type="common">Tsetse fly</name>
    <dbReference type="NCBI Taxonomy" id="7398"/>
    <lineage>
        <taxon>Eukaryota</taxon>
        <taxon>Metazoa</taxon>
        <taxon>Ecdysozoa</taxon>
        <taxon>Arthropoda</taxon>
        <taxon>Hexapoda</taxon>
        <taxon>Insecta</taxon>
        <taxon>Pterygota</taxon>
        <taxon>Neoptera</taxon>
        <taxon>Endopterygota</taxon>
        <taxon>Diptera</taxon>
        <taxon>Brachycera</taxon>
        <taxon>Muscomorpha</taxon>
        <taxon>Hippoboscoidea</taxon>
        <taxon>Glossinidae</taxon>
        <taxon>Glossina</taxon>
    </lineage>
</organism>
<evidence type="ECO:0000313" key="3">
    <source>
        <dbReference type="Proteomes" id="UP000092445"/>
    </source>
</evidence>
<proteinExistence type="predicted"/>
<accession>A0A1A9ZF41</accession>
<dbReference type="EnsemblMetazoa" id="GPAI012678-RA">
    <property type="protein sequence ID" value="GPAI012678-PA"/>
    <property type="gene ID" value="GPAI012678"/>
</dbReference>
<reference evidence="2" key="2">
    <citation type="submission" date="2020-05" db="UniProtKB">
        <authorList>
            <consortium name="EnsemblMetazoa"/>
        </authorList>
    </citation>
    <scope>IDENTIFICATION</scope>
    <source>
        <strain evidence="2">IAEA</strain>
    </source>
</reference>
<protein>
    <submittedName>
        <fullName evidence="2">Uncharacterized protein</fullName>
    </submittedName>
</protein>
<evidence type="ECO:0000256" key="1">
    <source>
        <dbReference type="SAM" id="Phobius"/>
    </source>
</evidence>
<keyword evidence="1" id="KW-0812">Transmembrane</keyword>
<dbReference type="VEuPathDB" id="VectorBase:GPAI012678"/>
<evidence type="ECO:0000313" key="2">
    <source>
        <dbReference type="EnsemblMetazoa" id="GPAI012678-PA"/>
    </source>
</evidence>
<feature type="transmembrane region" description="Helical" evidence="1">
    <location>
        <begin position="48"/>
        <end position="65"/>
    </location>
</feature>
<feature type="transmembrane region" description="Helical" evidence="1">
    <location>
        <begin position="93"/>
        <end position="114"/>
    </location>
</feature>
<keyword evidence="1" id="KW-1133">Transmembrane helix</keyword>
<keyword evidence="1" id="KW-0472">Membrane</keyword>
<keyword evidence="3" id="KW-1185">Reference proteome</keyword>
<dbReference type="AlphaFoldDB" id="A0A1A9ZF41"/>
<dbReference type="Proteomes" id="UP000092445">
    <property type="component" value="Unassembled WGS sequence"/>
</dbReference>
<reference evidence="3" key="1">
    <citation type="submission" date="2014-03" db="EMBL/GenBank/DDBJ databases">
        <authorList>
            <person name="Aksoy S."/>
            <person name="Warren W."/>
            <person name="Wilson R.K."/>
        </authorList>
    </citation>
    <scope>NUCLEOTIDE SEQUENCE [LARGE SCALE GENOMIC DNA]</scope>
    <source>
        <strain evidence="3">IAEA</strain>
    </source>
</reference>
<name>A0A1A9ZF41_GLOPL</name>
<sequence length="177" mass="21042">MVSKNLLPKPENDLERNLSNSMSMFYFKLRIFYNSLCRVDFVTIRDMFILLLSPLQVCFLSFLFFSTRALNGEKDIRQTNNLNDRKLSRSRPLVYKIQTVVEFLFFSAACWIELNKSGISAKRYYTFTHLTSKKKLITLVCGCNYGKSIYLMRWFFSTRIFKIICEMSLNYFDYYVA</sequence>